<evidence type="ECO:0000256" key="1">
    <source>
        <dbReference type="SAM" id="MobiDB-lite"/>
    </source>
</evidence>
<feature type="region of interest" description="Disordered" evidence="1">
    <location>
        <begin position="428"/>
        <end position="487"/>
    </location>
</feature>
<gene>
    <name evidence="2" type="ORF">KFL_001700130</name>
</gene>
<accession>A0A1Y1I779</accession>
<feature type="compositionally biased region" description="Polar residues" evidence="1">
    <location>
        <begin position="478"/>
        <end position="487"/>
    </location>
</feature>
<feature type="compositionally biased region" description="Acidic residues" evidence="1">
    <location>
        <begin position="147"/>
        <end position="160"/>
    </location>
</feature>
<keyword evidence="3" id="KW-1185">Reference proteome</keyword>
<sequence length="487" mass="52326">MDQKLKREMQPSSLYAMRAARSLAEGALSRGGLPAPFAMVASQHRVPRIYPLPKKVLSHGVFRALLERRRHTLDSLIVLLNSGTERGDKGNLSDKLPNGEDPMQIDGNEEAERGPPAESAGPHCEDKEAGERTVEVGNNGAGPAGAVEEEREGEAEEGNEEGSRLGNFLDAAERDGLNGGLAAEGDEGTRARGNIDQDSEVLPNAEDDALTRNGKTVQDLGRETPQEEEGEASPSAEGEERKAVEKAELEEQLNKLESKKHKLVQQLKQVLVREDSRKFVRPPLTASPVPSPSSLTVSPNYYMPNASPLPSASSSHPSPLATANQFTAPLKKDDEALEEGELPDGGSPHRNAKPQVESERGPSAGIAGDWDRPGERTRLMHSASWDQRNDRYYLGGERASVVSPKAGFGSRMGSPYYQPLSLRRNFSLGPTVTGPNRFPLRSTGSGIGLENMLSPQDPMLPSPLGDSLGGPSPGAGMSNFQSRSRGK</sequence>
<name>A0A1Y1I779_KLENI</name>
<evidence type="ECO:0000313" key="2">
    <source>
        <dbReference type="EMBL" id="GAQ83958.1"/>
    </source>
</evidence>
<protein>
    <submittedName>
        <fullName evidence="2">Uncharacterized protein</fullName>
    </submittedName>
</protein>
<dbReference type="AlphaFoldDB" id="A0A1Y1I779"/>
<feature type="compositionally biased region" description="Basic and acidic residues" evidence="1">
    <location>
        <begin position="238"/>
        <end position="247"/>
    </location>
</feature>
<dbReference type="EMBL" id="DF237119">
    <property type="protein sequence ID" value="GAQ83958.1"/>
    <property type="molecule type" value="Genomic_DNA"/>
</dbReference>
<feature type="compositionally biased region" description="Low complexity" evidence="1">
    <location>
        <begin position="306"/>
        <end position="323"/>
    </location>
</feature>
<dbReference type="PANTHER" id="PTHR36764">
    <property type="entry name" value="TRNA (ILE)-LYSIDINE SYNTHASE"/>
    <property type="match status" value="1"/>
</dbReference>
<evidence type="ECO:0000313" key="3">
    <source>
        <dbReference type="Proteomes" id="UP000054558"/>
    </source>
</evidence>
<dbReference type="Proteomes" id="UP000054558">
    <property type="component" value="Unassembled WGS sequence"/>
</dbReference>
<reference evidence="2 3" key="1">
    <citation type="journal article" date="2014" name="Nat. Commun.">
        <title>Klebsormidium flaccidum genome reveals primary factors for plant terrestrial adaptation.</title>
        <authorList>
            <person name="Hori K."/>
            <person name="Maruyama F."/>
            <person name="Fujisawa T."/>
            <person name="Togashi T."/>
            <person name="Yamamoto N."/>
            <person name="Seo M."/>
            <person name="Sato S."/>
            <person name="Yamada T."/>
            <person name="Mori H."/>
            <person name="Tajima N."/>
            <person name="Moriyama T."/>
            <person name="Ikeuchi M."/>
            <person name="Watanabe M."/>
            <person name="Wada H."/>
            <person name="Kobayashi K."/>
            <person name="Saito M."/>
            <person name="Masuda T."/>
            <person name="Sasaki-Sekimoto Y."/>
            <person name="Mashiguchi K."/>
            <person name="Awai K."/>
            <person name="Shimojima M."/>
            <person name="Masuda S."/>
            <person name="Iwai M."/>
            <person name="Nobusawa T."/>
            <person name="Narise T."/>
            <person name="Kondo S."/>
            <person name="Saito H."/>
            <person name="Sato R."/>
            <person name="Murakawa M."/>
            <person name="Ihara Y."/>
            <person name="Oshima-Yamada Y."/>
            <person name="Ohtaka K."/>
            <person name="Satoh M."/>
            <person name="Sonobe K."/>
            <person name="Ishii M."/>
            <person name="Ohtani R."/>
            <person name="Kanamori-Sato M."/>
            <person name="Honoki R."/>
            <person name="Miyazaki D."/>
            <person name="Mochizuki H."/>
            <person name="Umetsu J."/>
            <person name="Higashi K."/>
            <person name="Shibata D."/>
            <person name="Kamiya Y."/>
            <person name="Sato N."/>
            <person name="Nakamura Y."/>
            <person name="Tabata S."/>
            <person name="Ida S."/>
            <person name="Kurokawa K."/>
            <person name="Ohta H."/>
        </authorList>
    </citation>
    <scope>NUCLEOTIDE SEQUENCE [LARGE SCALE GENOMIC DNA]</scope>
    <source>
        <strain evidence="2 3">NIES-2285</strain>
    </source>
</reference>
<proteinExistence type="predicted"/>
<feature type="region of interest" description="Disordered" evidence="1">
    <location>
        <begin position="83"/>
        <end position="247"/>
    </location>
</feature>
<organism evidence="2 3">
    <name type="scientific">Klebsormidium nitens</name>
    <name type="common">Green alga</name>
    <name type="synonym">Ulothrix nitens</name>
    <dbReference type="NCBI Taxonomy" id="105231"/>
    <lineage>
        <taxon>Eukaryota</taxon>
        <taxon>Viridiplantae</taxon>
        <taxon>Streptophyta</taxon>
        <taxon>Klebsormidiophyceae</taxon>
        <taxon>Klebsormidiales</taxon>
        <taxon>Klebsormidiaceae</taxon>
        <taxon>Klebsormidium</taxon>
    </lineage>
</organism>
<feature type="compositionally biased region" description="Low complexity" evidence="1">
    <location>
        <begin position="282"/>
        <end position="299"/>
    </location>
</feature>
<feature type="compositionally biased region" description="Basic and acidic residues" evidence="1">
    <location>
        <begin position="123"/>
        <end position="134"/>
    </location>
</feature>
<dbReference type="PANTHER" id="PTHR36764:SF1">
    <property type="entry name" value="TRNA (ILE)-LYSIDINE SYNTHASE"/>
    <property type="match status" value="1"/>
</dbReference>
<feature type="region of interest" description="Disordered" evidence="1">
    <location>
        <begin position="273"/>
        <end position="375"/>
    </location>
</feature>